<feature type="non-terminal residue" evidence="2">
    <location>
        <position position="51"/>
    </location>
</feature>
<organism evidence="2">
    <name type="scientific">uncultured Thermomicrobiales bacterium</name>
    <dbReference type="NCBI Taxonomy" id="1645740"/>
    <lineage>
        <taxon>Bacteria</taxon>
        <taxon>Pseudomonadati</taxon>
        <taxon>Thermomicrobiota</taxon>
        <taxon>Thermomicrobia</taxon>
        <taxon>Thermomicrobiales</taxon>
        <taxon>environmental samples</taxon>
    </lineage>
</organism>
<feature type="region of interest" description="Disordered" evidence="1">
    <location>
        <begin position="1"/>
        <end position="51"/>
    </location>
</feature>
<proteinExistence type="predicted"/>
<reference evidence="2" key="1">
    <citation type="submission" date="2020-02" db="EMBL/GenBank/DDBJ databases">
        <authorList>
            <person name="Meier V. D."/>
        </authorList>
    </citation>
    <scope>NUCLEOTIDE SEQUENCE</scope>
    <source>
        <strain evidence="2">AVDCRST_MAG19</strain>
    </source>
</reference>
<dbReference type="AlphaFoldDB" id="A0A6J4UYU4"/>
<evidence type="ECO:0000256" key="1">
    <source>
        <dbReference type="SAM" id="MobiDB-lite"/>
    </source>
</evidence>
<evidence type="ECO:0000313" key="2">
    <source>
        <dbReference type="EMBL" id="CAA9563703.1"/>
    </source>
</evidence>
<name>A0A6J4UYU4_9BACT</name>
<dbReference type="EMBL" id="CADCWL010000089">
    <property type="protein sequence ID" value="CAA9563703.1"/>
    <property type="molecule type" value="Genomic_DNA"/>
</dbReference>
<feature type="non-terminal residue" evidence="2">
    <location>
        <position position="1"/>
    </location>
</feature>
<protein>
    <submittedName>
        <fullName evidence="2">Uncharacterized protein</fullName>
    </submittedName>
</protein>
<accession>A0A6J4UYU4</accession>
<gene>
    <name evidence="2" type="ORF">AVDCRST_MAG19-2044</name>
</gene>
<sequence length="51" mass="5864">GRRPRLAVETGRQNPRRRPRRDPVRSAKTLGRGRRRRRGQAPGLPVAGRRV</sequence>